<organism evidence="3 4">
    <name type="scientific">Paludisphaera borealis</name>
    <dbReference type="NCBI Taxonomy" id="1387353"/>
    <lineage>
        <taxon>Bacteria</taxon>
        <taxon>Pseudomonadati</taxon>
        <taxon>Planctomycetota</taxon>
        <taxon>Planctomycetia</taxon>
        <taxon>Isosphaerales</taxon>
        <taxon>Isosphaeraceae</taxon>
        <taxon>Paludisphaera</taxon>
    </lineage>
</organism>
<dbReference type="KEGG" id="pbor:BSF38_05264"/>
<feature type="region of interest" description="Disordered" evidence="1">
    <location>
        <begin position="186"/>
        <end position="226"/>
    </location>
</feature>
<dbReference type="Gene3D" id="2.30.42.10">
    <property type="match status" value="1"/>
</dbReference>
<keyword evidence="4" id="KW-1185">Reference proteome</keyword>
<evidence type="ECO:0000313" key="4">
    <source>
        <dbReference type="Proteomes" id="UP000186309"/>
    </source>
</evidence>
<dbReference type="EMBL" id="CP019082">
    <property type="protein sequence ID" value="APW63690.1"/>
    <property type="molecule type" value="Genomic_DNA"/>
</dbReference>
<name>A0A1U7CXL0_9BACT</name>
<sequence>MISMERSGGGLPLKALALGLGLWVFSGSSAPAWGQAPGPTPTEPSILGSLFSSKLGLGELGYGKPGLLPGFSGFGLGFHPGYGYGGSGLGVGAHGGYPYYGGPGYPHGEPRLRRFGPATPFPYYGGPGDSCYGPTHRYEATGPLVVDRPVARVDDPYEQDFGSYSGAIPYPETVFATYASAAAATGSSAGGVGSPSPTTGSGYEPETLLDRPSTSTSPNGDGAGGTLIQAAELGFEQEPIIEAGGVHVMKVTNVHPGTEAQKAGLNVGDLIHSINGYHTDQPGNLPWITANAAPDRVLKMIVRAAGDGKERTVSIQLP</sequence>
<dbReference type="AlphaFoldDB" id="A0A1U7CXL0"/>
<protein>
    <recommendedName>
        <fullName evidence="2">PDZ domain-containing protein</fullName>
    </recommendedName>
</protein>
<reference evidence="4" key="1">
    <citation type="submission" date="2016-12" db="EMBL/GenBank/DDBJ databases">
        <title>Comparative genomics of four Isosphaeraceae planctomycetes: a common pool of plasmids and glycoside hydrolase genes.</title>
        <authorList>
            <person name="Ivanova A."/>
        </authorList>
    </citation>
    <scope>NUCLEOTIDE SEQUENCE [LARGE SCALE GENOMIC DNA]</scope>
    <source>
        <strain evidence="4">PX4</strain>
    </source>
</reference>
<dbReference type="Pfam" id="PF00595">
    <property type="entry name" value="PDZ"/>
    <property type="match status" value="1"/>
</dbReference>
<evidence type="ECO:0000313" key="3">
    <source>
        <dbReference type="EMBL" id="APW63690.1"/>
    </source>
</evidence>
<dbReference type="PROSITE" id="PS50106">
    <property type="entry name" value="PDZ"/>
    <property type="match status" value="1"/>
</dbReference>
<accession>A0A1U7CXL0</accession>
<dbReference type="Proteomes" id="UP000186309">
    <property type="component" value="Chromosome"/>
</dbReference>
<gene>
    <name evidence="3" type="ORF">BSF38_05264</name>
</gene>
<evidence type="ECO:0000259" key="2">
    <source>
        <dbReference type="PROSITE" id="PS50106"/>
    </source>
</evidence>
<dbReference type="RefSeq" id="WP_076350006.1">
    <property type="nucleotide sequence ID" value="NZ_CP019082.1"/>
</dbReference>
<evidence type="ECO:0000256" key="1">
    <source>
        <dbReference type="SAM" id="MobiDB-lite"/>
    </source>
</evidence>
<proteinExistence type="predicted"/>
<feature type="domain" description="PDZ" evidence="2">
    <location>
        <begin position="232"/>
        <end position="276"/>
    </location>
</feature>
<dbReference type="SUPFAM" id="SSF50156">
    <property type="entry name" value="PDZ domain-like"/>
    <property type="match status" value="1"/>
</dbReference>
<dbReference type="InterPro" id="IPR001478">
    <property type="entry name" value="PDZ"/>
</dbReference>
<dbReference type="InterPro" id="IPR036034">
    <property type="entry name" value="PDZ_sf"/>
</dbReference>